<organism evidence="2 3">
    <name type="scientific">Tsukamurella paurometabola</name>
    <name type="common">Corynebacterium paurometabolum</name>
    <dbReference type="NCBI Taxonomy" id="2061"/>
    <lineage>
        <taxon>Bacteria</taxon>
        <taxon>Bacillati</taxon>
        <taxon>Actinomycetota</taxon>
        <taxon>Actinomycetes</taxon>
        <taxon>Mycobacteriales</taxon>
        <taxon>Tsukamurellaceae</taxon>
        <taxon>Tsukamurella</taxon>
    </lineage>
</organism>
<gene>
    <name evidence="2" type="ORF">KFZ73_18770</name>
</gene>
<proteinExistence type="predicted"/>
<protein>
    <recommendedName>
        <fullName evidence="1">Gp28/Gp37-like domain-containing protein</fullName>
    </recommendedName>
</protein>
<evidence type="ECO:0000313" key="2">
    <source>
        <dbReference type="EMBL" id="MBS4103275.1"/>
    </source>
</evidence>
<dbReference type="EMBL" id="JAGXOE010000057">
    <property type="protein sequence ID" value="MBS4103275.1"/>
    <property type="molecule type" value="Genomic_DNA"/>
</dbReference>
<accession>A0ABS5NG55</accession>
<reference evidence="2 3" key="1">
    <citation type="submission" date="2021-04" db="EMBL/GenBank/DDBJ databases">
        <title>Whole genome sequence analysis of a thiophenic sulfur metabolizing bacteria.</title>
        <authorList>
            <person name="Akhtar N."/>
            <person name="Akram J."/>
            <person name="Aslam A."/>
        </authorList>
    </citation>
    <scope>NUCLEOTIDE SEQUENCE [LARGE SCALE GENOMIC DNA]</scope>
    <source>
        <strain evidence="2 3">3OW</strain>
    </source>
</reference>
<dbReference type="Proteomes" id="UP000676853">
    <property type="component" value="Unassembled WGS sequence"/>
</dbReference>
<dbReference type="InterPro" id="IPR029432">
    <property type="entry name" value="Gp28/Gp37-like_dom"/>
</dbReference>
<dbReference type="Pfam" id="PF14594">
    <property type="entry name" value="Sipho_Gp37"/>
    <property type="match status" value="1"/>
</dbReference>
<name>A0ABS5NG55_TSUPA</name>
<feature type="domain" description="Gp28/Gp37-like" evidence="1">
    <location>
        <begin position="40"/>
        <end position="549"/>
    </location>
</feature>
<dbReference type="RefSeq" id="WP_212554703.1">
    <property type="nucleotide sequence ID" value="NZ_JAGXOE010000057.1"/>
</dbReference>
<evidence type="ECO:0000313" key="3">
    <source>
        <dbReference type="Proteomes" id="UP000676853"/>
    </source>
</evidence>
<keyword evidence="3" id="KW-1185">Reference proteome</keyword>
<evidence type="ECO:0000259" key="1">
    <source>
        <dbReference type="Pfam" id="PF14594"/>
    </source>
</evidence>
<sequence>MLDFDFDLIHEATEQARRKRQELAGAPPFIRLWQNGPGEDEGLILVGIVRDSIKGQFQTLKNKPGSGTLLLRADHWMSQKVIKLPTRARYGEKQNLVVTVETMGGVNRWSGLMHHWKVTKDKEGIYLLEITFIDDLQYLDFLLGPPNPALPIPIFQFPRVLPLFGPSKFIISLLILMNVARVESGIWQLPDDPFSLTSWVSGFDISTWQCYVKCDGFFTDSSLWTILATRMNKISSVIADALEDSQQVLKYRRILTADGETPADYGLSYVSHCNNGALVLEVADESGFYEADGTPTGGGIAGGFWRSITTFLDGFVETEETFIDDDETIYPNQYYEAGWFTSLPFWSSWTVPKSPWVVVRDSPWSAIETAELTHAPASAVKALCGGDNPYADQAIELAITAIGDIAGYFLLGGFSSAGDIAATVIMPFLRGTVFAWLEWKNFGRTQSLGWAHLWEVFQQGAENNAWSLSAIAALRAGFLSTKAQTSHQFKVTGGTGAFYPGLSASIGQRIGSTLEYVYDYIFISQMEEMTLAWDITSSSDHEWSISVGNNRAAEPISLRQTRLVMKALDTISEIGVRMLS</sequence>
<comment type="caution">
    <text evidence="2">The sequence shown here is derived from an EMBL/GenBank/DDBJ whole genome shotgun (WGS) entry which is preliminary data.</text>
</comment>